<dbReference type="Gene3D" id="3.30.1360.70">
    <property type="entry name" value="Arginyl tRNA synthetase N-terminal domain"/>
    <property type="match status" value="1"/>
</dbReference>
<dbReference type="GO" id="GO:0006420">
    <property type="term" value="P:arginyl-tRNA aminoacylation"/>
    <property type="evidence" value="ECO:0007669"/>
    <property type="project" value="InterPro"/>
</dbReference>
<dbReference type="NCBIfam" id="TIGR00456">
    <property type="entry name" value="argS"/>
    <property type="match status" value="1"/>
</dbReference>
<dbReference type="InterPro" id="IPR036695">
    <property type="entry name" value="Arg-tRNA-synth_N_sf"/>
</dbReference>
<dbReference type="EMBL" id="UINC01054981">
    <property type="protein sequence ID" value="SVB73348.1"/>
    <property type="molecule type" value="Genomic_DNA"/>
</dbReference>
<dbReference type="PANTHER" id="PTHR11956">
    <property type="entry name" value="ARGINYL-TRNA SYNTHETASE"/>
    <property type="match status" value="1"/>
</dbReference>
<gene>
    <name evidence="6" type="ORF">METZ01_LOCUS226202</name>
</gene>
<sequence>MNLFLDYQKKIFSSIKNLEKKKVIQIPLQLKSFAVELPPKNQKADISCNAAMILARINNSPPLKLAEVLKKHLLSNFVEFKNIEIADPGFLNIYFHISFWKEYLAKVIKLNAKYGSNKVDKKRYNVEFVSANPTGPLHVGHCRGAVLGDVISNILSFNGNKIIKEYYVNDSGTQIKNFVLSVYRRILEILEKKPFPQDKDLYPGDYIIDIAKKIIKKKTIKNFSNFEKVYKKLSLASLKYSMQLINRNLSLLGIKHDSFVYESKLIDKKMVSKVVKKLQKRKYIYKGKLNVPKGEQTKDWKMRDQLLFKSTAFGDDSDRPLQKKDGSWTYFAGDLAYHSHKISRKFDVLINILGADHAGYTKRIMSATKAISNNKVNLICKVSQLVKLFKNNEPYKMSKRRGDYITVEDLINEVGKDSVRFMMLSRSNDVELDFDFKKVTEKSKDNPVFYVQYAFARINSVFRLLKLNLSNKIKIDNKKFTLKEYEIQIMK</sequence>
<dbReference type="Gene3D" id="1.10.730.10">
    <property type="entry name" value="Isoleucyl-tRNA Synthetase, Domain 1"/>
    <property type="match status" value="1"/>
</dbReference>
<dbReference type="SMART" id="SM01016">
    <property type="entry name" value="Arg_tRNA_synt_N"/>
    <property type="match status" value="1"/>
</dbReference>
<feature type="non-terminal residue" evidence="6">
    <location>
        <position position="491"/>
    </location>
</feature>
<name>A0A382GDT9_9ZZZZ</name>
<evidence type="ECO:0000259" key="5">
    <source>
        <dbReference type="SMART" id="SM01016"/>
    </source>
</evidence>
<dbReference type="Pfam" id="PF03485">
    <property type="entry name" value="Arg_tRNA_synt_N"/>
    <property type="match status" value="1"/>
</dbReference>
<dbReference type="Pfam" id="PF00750">
    <property type="entry name" value="tRNA-synt_1d"/>
    <property type="match status" value="1"/>
</dbReference>
<dbReference type="CDD" id="cd00671">
    <property type="entry name" value="ArgRS_core"/>
    <property type="match status" value="1"/>
</dbReference>
<keyword evidence="1" id="KW-0436">Ligase</keyword>
<feature type="domain" description="Arginyl tRNA synthetase N-terminal" evidence="5">
    <location>
        <begin position="5"/>
        <end position="95"/>
    </location>
</feature>
<dbReference type="InterPro" id="IPR014729">
    <property type="entry name" value="Rossmann-like_a/b/a_fold"/>
</dbReference>
<dbReference type="AlphaFoldDB" id="A0A382GDT9"/>
<proteinExistence type="predicted"/>
<keyword evidence="3" id="KW-0067">ATP-binding</keyword>
<evidence type="ECO:0000313" key="6">
    <source>
        <dbReference type="EMBL" id="SVB73348.1"/>
    </source>
</evidence>
<dbReference type="GO" id="GO:0005737">
    <property type="term" value="C:cytoplasm"/>
    <property type="evidence" value="ECO:0007669"/>
    <property type="project" value="InterPro"/>
</dbReference>
<evidence type="ECO:0000256" key="2">
    <source>
        <dbReference type="ARBA" id="ARBA00022741"/>
    </source>
</evidence>
<dbReference type="InterPro" id="IPR001278">
    <property type="entry name" value="Arg-tRNA-ligase"/>
</dbReference>
<evidence type="ECO:0000256" key="1">
    <source>
        <dbReference type="ARBA" id="ARBA00022598"/>
    </source>
</evidence>
<reference evidence="6" key="1">
    <citation type="submission" date="2018-05" db="EMBL/GenBank/DDBJ databases">
        <authorList>
            <person name="Lanie J.A."/>
            <person name="Ng W.-L."/>
            <person name="Kazmierczak K.M."/>
            <person name="Andrzejewski T.M."/>
            <person name="Davidsen T.M."/>
            <person name="Wayne K.J."/>
            <person name="Tettelin H."/>
            <person name="Glass J.I."/>
            <person name="Rusch D."/>
            <person name="Podicherti R."/>
            <person name="Tsui H.-C.T."/>
            <person name="Winkler M.E."/>
        </authorList>
    </citation>
    <scope>NUCLEOTIDE SEQUENCE</scope>
</reference>
<evidence type="ECO:0000256" key="4">
    <source>
        <dbReference type="ARBA" id="ARBA00023146"/>
    </source>
</evidence>
<dbReference type="PANTHER" id="PTHR11956:SF5">
    <property type="entry name" value="ARGININE--TRNA LIGASE, CYTOPLASMIC"/>
    <property type="match status" value="1"/>
</dbReference>
<dbReference type="GO" id="GO:0005524">
    <property type="term" value="F:ATP binding"/>
    <property type="evidence" value="ECO:0007669"/>
    <property type="project" value="UniProtKB-KW"/>
</dbReference>
<keyword evidence="4" id="KW-0030">Aminoacyl-tRNA synthetase</keyword>
<dbReference type="PRINTS" id="PR01038">
    <property type="entry name" value="TRNASYNTHARG"/>
</dbReference>
<dbReference type="InterPro" id="IPR005148">
    <property type="entry name" value="Arg-tRNA-synth_N"/>
</dbReference>
<organism evidence="6">
    <name type="scientific">marine metagenome</name>
    <dbReference type="NCBI Taxonomy" id="408172"/>
    <lineage>
        <taxon>unclassified sequences</taxon>
        <taxon>metagenomes</taxon>
        <taxon>ecological metagenomes</taxon>
    </lineage>
</organism>
<dbReference type="GO" id="GO:0004814">
    <property type="term" value="F:arginine-tRNA ligase activity"/>
    <property type="evidence" value="ECO:0007669"/>
    <property type="project" value="InterPro"/>
</dbReference>
<accession>A0A382GDT9</accession>
<dbReference type="PROSITE" id="PS00178">
    <property type="entry name" value="AA_TRNA_LIGASE_I"/>
    <property type="match status" value="1"/>
</dbReference>
<dbReference type="InterPro" id="IPR035684">
    <property type="entry name" value="ArgRS_core"/>
</dbReference>
<protein>
    <recommendedName>
        <fullName evidence="5">Arginyl tRNA synthetase N-terminal domain-containing protein</fullName>
    </recommendedName>
</protein>
<dbReference type="SUPFAM" id="SSF55190">
    <property type="entry name" value="Arginyl-tRNA synthetase (ArgRS), N-terminal 'additional' domain"/>
    <property type="match status" value="1"/>
</dbReference>
<evidence type="ECO:0000256" key="3">
    <source>
        <dbReference type="ARBA" id="ARBA00022840"/>
    </source>
</evidence>
<dbReference type="InterPro" id="IPR001412">
    <property type="entry name" value="aa-tRNA-synth_I_CS"/>
</dbReference>
<dbReference type="Gene3D" id="3.40.50.620">
    <property type="entry name" value="HUPs"/>
    <property type="match status" value="1"/>
</dbReference>
<dbReference type="SUPFAM" id="SSF52374">
    <property type="entry name" value="Nucleotidylyl transferase"/>
    <property type="match status" value="1"/>
</dbReference>
<keyword evidence="2" id="KW-0547">Nucleotide-binding</keyword>